<name>A0AAJ5XAG3_9SPHN</name>
<dbReference type="InterPro" id="IPR037523">
    <property type="entry name" value="VOC_core"/>
</dbReference>
<dbReference type="InterPro" id="IPR029068">
    <property type="entry name" value="Glyas_Bleomycin-R_OHBP_Dase"/>
</dbReference>
<dbReference type="AlphaFoldDB" id="A0AAJ5XAG3"/>
<dbReference type="InterPro" id="IPR004360">
    <property type="entry name" value="Glyas_Fos-R_dOase_dom"/>
</dbReference>
<dbReference type="CDD" id="cd09012">
    <property type="entry name" value="VOC_like"/>
    <property type="match status" value="1"/>
</dbReference>
<dbReference type="Pfam" id="PF00903">
    <property type="entry name" value="Glyoxalase"/>
    <property type="match status" value="1"/>
</dbReference>
<dbReference type="PROSITE" id="PS51819">
    <property type="entry name" value="VOC"/>
    <property type="match status" value="1"/>
</dbReference>
<gene>
    <name evidence="2" type="ORF">P0Y56_05100</name>
</gene>
<protein>
    <submittedName>
        <fullName evidence="2">VOC family protein</fullName>
    </submittedName>
</protein>
<dbReference type="SUPFAM" id="SSF54593">
    <property type="entry name" value="Glyoxalase/Bleomycin resistance protein/Dihydroxybiphenyl dioxygenase"/>
    <property type="match status" value="1"/>
</dbReference>
<dbReference type="EMBL" id="CP119316">
    <property type="protein sequence ID" value="WEK47672.1"/>
    <property type="molecule type" value="Genomic_DNA"/>
</dbReference>
<dbReference type="PANTHER" id="PTHR36503">
    <property type="entry name" value="BLR2520 PROTEIN"/>
    <property type="match status" value="1"/>
</dbReference>
<reference evidence="2" key="1">
    <citation type="submission" date="2023-03" db="EMBL/GenBank/DDBJ databases">
        <title>Andean soil-derived lignocellulolytic bacterial consortium as a source of novel taxa and putative plastic-active enzymes.</title>
        <authorList>
            <person name="Diaz-Garcia L."/>
            <person name="Chuvochina M."/>
            <person name="Feuerriegel G."/>
            <person name="Bunk B."/>
            <person name="Sproer C."/>
            <person name="Streit W.R."/>
            <person name="Rodriguez L.M."/>
            <person name="Overmann J."/>
            <person name="Jimenez D.J."/>
        </authorList>
    </citation>
    <scope>NUCLEOTIDE SEQUENCE</scope>
    <source>
        <strain evidence="2">MAG 26</strain>
    </source>
</reference>
<proteinExistence type="predicted"/>
<accession>A0AAJ5XAG3</accession>
<organism evidence="2 3">
    <name type="scientific">Candidatus Andeanibacterium colombiense</name>
    <dbReference type="NCBI Taxonomy" id="3121345"/>
    <lineage>
        <taxon>Bacteria</taxon>
        <taxon>Pseudomonadati</taxon>
        <taxon>Pseudomonadota</taxon>
        <taxon>Alphaproteobacteria</taxon>
        <taxon>Sphingomonadales</taxon>
        <taxon>Sphingomonadaceae</taxon>
        <taxon>Candidatus Andeanibacterium</taxon>
    </lineage>
</organism>
<dbReference type="Proteomes" id="UP001218362">
    <property type="component" value="Chromosome"/>
</dbReference>
<evidence type="ECO:0000313" key="2">
    <source>
        <dbReference type="EMBL" id="WEK47672.1"/>
    </source>
</evidence>
<evidence type="ECO:0000313" key="3">
    <source>
        <dbReference type="Proteomes" id="UP001218362"/>
    </source>
</evidence>
<dbReference type="PANTHER" id="PTHR36503:SF2">
    <property type="entry name" value="BLR2408 PROTEIN"/>
    <property type="match status" value="1"/>
</dbReference>
<dbReference type="Gene3D" id="3.10.180.10">
    <property type="entry name" value="2,3-Dihydroxybiphenyl 1,2-Dioxygenase, domain 1"/>
    <property type="match status" value="1"/>
</dbReference>
<evidence type="ECO:0000259" key="1">
    <source>
        <dbReference type="PROSITE" id="PS51819"/>
    </source>
</evidence>
<feature type="domain" description="VOC" evidence="1">
    <location>
        <begin position="3"/>
        <end position="128"/>
    </location>
</feature>
<sequence length="144" mass="15907">MPRMIFVNLPVTDLSRSIAFYEAIGFTKNPQFSNEVAASMVWSGTIYVMLLTHDFWKTFTTKQIPDAHVSAQVALCVTFDSRAEVDAITESAGRAGGKADSSPPQDHGFMFQRSFEDPDGHQWEPVWMDPAVAGGEQPVEHISA</sequence>
<dbReference type="KEGG" id="acob:P0Y56_05100"/>